<dbReference type="STRING" id="1122189.SAMN02745165_02694"/>
<dbReference type="PANTHER" id="PTHR45586:SF1">
    <property type="entry name" value="LIPOPOLYSACCHARIDE ASSEMBLY PROTEIN B"/>
    <property type="match status" value="1"/>
</dbReference>
<feature type="repeat" description="TPR" evidence="3">
    <location>
        <begin position="733"/>
        <end position="766"/>
    </location>
</feature>
<dbReference type="Pfam" id="PF13432">
    <property type="entry name" value="TPR_16"/>
    <property type="match status" value="3"/>
</dbReference>
<dbReference type="InterPro" id="IPR014266">
    <property type="entry name" value="PEP-CTERM_TPR_PrsT"/>
</dbReference>
<keyword evidence="4" id="KW-0175">Coiled coil</keyword>
<feature type="repeat" description="TPR" evidence="3">
    <location>
        <begin position="194"/>
        <end position="227"/>
    </location>
</feature>
<keyword evidence="5" id="KW-0449">Lipoprotein</keyword>
<dbReference type="PROSITE" id="PS51257">
    <property type="entry name" value="PROKAR_LIPOPROTEIN"/>
    <property type="match status" value="1"/>
</dbReference>
<feature type="repeat" description="TPR" evidence="3">
    <location>
        <begin position="363"/>
        <end position="396"/>
    </location>
</feature>
<feature type="repeat" description="TPR" evidence="3">
    <location>
        <begin position="295"/>
        <end position="328"/>
    </location>
</feature>
<feature type="repeat" description="TPR" evidence="3">
    <location>
        <begin position="160"/>
        <end position="193"/>
    </location>
</feature>
<protein>
    <submittedName>
        <fullName evidence="5">Putative PEP-CTERM system TPR-repeat lipoprotein</fullName>
    </submittedName>
</protein>
<dbReference type="PANTHER" id="PTHR45586">
    <property type="entry name" value="TPR REPEAT-CONTAINING PROTEIN PA4667"/>
    <property type="match status" value="1"/>
</dbReference>
<reference evidence="5 6" key="1">
    <citation type="submission" date="2016-11" db="EMBL/GenBank/DDBJ databases">
        <authorList>
            <person name="Jaros S."/>
            <person name="Januszkiewicz K."/>
            <person name="Wedrychowicz H."/>
        </authorList>
    </citation>
    <scope>NUCLEOTIDE SEQUENCE [LARGE SCALE GENOMIC DNA]</scope>
    <source>
        <strain evidence="5 6">DSM 5091</strain>
    </source>
</reference>
<keyword evidence="6" id="KW-1185">Reference proteome</keyword>
<evidence type="ECO:0000313" key="5">
    <source>
        <dbReference type="EMBL" id="SHJ57549.1"/>
    </source>
</evidence>
<evidence type="ECO:0000313" key="6">
    <source>
        <dbReference type="Proteomes" id="UP000184171"/>
    </source>
</evidence>
<dbReference type="InterPro" id="IPR051012">
    <property type="entry name" value="CellSynth/LPSAsmb/PSIAsmb"/>
</dbReference>
<feature type="coiled-coil region" evidence="4">
    <location>
        <begin position="848"/>
        <end position="875"/>
    </location>
</feature>
<dbReference type="InterPro" id="IPR011990">
    <property type="entry name" value="TPR-like_helical_dom_sf"/>
</dbReference>
<dbReference type="SUPFAM" id="SSF48452">
    <property type="entry name" value="TPR-like"/>
    <property type="match status" value="3"/>
</dbReference>
<accession>A0A1M6KF61</accession>
<dbReference type="NCBIfam" id="TIGR02917">
    <property type="entry name" value="PEP_TPR_lipo"/>
    <property type="match status" value="1"/>
</dbReference>
<organism evidence="5 6">
    <name type="scientific">Malonomonas rubra DSM 5091</name>
    <dbReference type="NCBI Taxonomy" id="1122189"/>
    <lineage>
        <taxon>Bacteria</taxon>
        <taxon>Pseudomonadati</taxon>
        <taxon>Thermodesulfobacteriota</taxon>
        <taxon>Desulfuromonadia</taxon>
        <taxon>Desulfuromonadales</taxon>
        <taxon>Geopsychrobacteraceae</taxon>
        <taxon>Malonomonas</taxon>
    </lineage>
</organism>
<name>A0A1M6KF61_MALRU</name>
<dbReference type="Pfam" id="PF14559">
    <property type="entry name" value="TPR_19"/>
    <property type="match status" value="5"/>
</dbReference>
<keyword evidence="1" id="KW-0677">Repeat</keyword>
<feature type="repeat" description="TPR" evidence="3">
    <location>
        <begin position="499"/>
        <end position="532"/>
    </location>
</feature>
<dbReference type="EMBL" id="FQZT01000010">
    <property type="protein sequence ID" value="SHJ57549.1"/>
    <property type="molecule type" value="Genomic_DNA"/>
</dbReference>
<feature type="repeat" description="TPR" evidence="3">
    <location>
        <begin position="802"/>
        <end position="835"/>
    </location>
</feature>
<evidence type="ECO:0000256" key="4">
    <source>
        <dbReference type="SAM" id="Coils"/>
    </source>
</evidence>
<dbReference type="AlphaFoldDB" id="A0A1M6KF61"/>
<dbReference type="Gene3D" id="1.25.40.10">
    <property type="entry name" value="Tetratricopeptide repeat domain"/>
    <property type="match status" value="4"/>
</dbReference>
<evidence type="ECO:0000256" key="3">
    <source>
        <dbReference type="PROSITE-ProRule" id="PRU00339"/>
    </source>
</evidence>
<evidence type="ECO:0000256" key="2">
    <source>
        <dbReference type="ARBA" id="ARBA00022803"/>
    </source>
</evidence>
<keyword evidence="2 3" id="KW-0802">TPR repeat</keyword>
<dbReference type="PROSITE" id="PS50005">
    <property type="entry name" value="TPR"/>
    <property type="match status" value="8"/>
</dbReference>
<gene>
    <name evidence="5" type="ORF">SAMN02745165_02694</name>
</gene>
<dbReference type="InterPro" id="IPR019734">
    <property type="entry name" value="TPR_rpt"/>
</dbReference>
<dbReference type="Proteomes" id="UP000184171">
    <property type="component" value="Unassembled WGS sequence"/>
</dbReference>
<dbReference type="SMART" id="SM00028">
    <property type="entry name" value="TPR"/>
    <property type="match status" value="17"/>
</dbReference>
<sequence length="881" mass="97187">MGVIVRVIFLFICFLLVACSSQTKEELLQEGNRLRDQGNFRGAIVLYKSSLEKDANYVDARFELADAYLNSGNFSRAEKEFQKVLHQNPSNTGAQLKLATVYIQQRQPEKALLELDKYHTANSETAESAVLYGLAHGASGDLGSAKSFFSKALQLDGKSTDARINLAKVALQEKDLDRARSYLQEVLSIDSGNIAAYYLLANIENRAGQREEALKVYQDLLTVDGKQLEALYMSGILQMDLGDMVAAEATVGKLATSFPKQAASNRLKGMLLYRQSKFEEAVIPLQEALKTEQHPLSFFFLGMAYFSLEQYEQALSQFQKSLDISADFDRARLLVAMTLLKQKRIDDAIIEVKRVLDKDPENAYARNILGSAYLATGQYDQGMEELEAATELDPSMADAHLKQGLFHLAKGEGELGEAGLVNAVNAAPEVLNSRLMLVTHYLRQKNYSSAIETLQTGLNGSATDALLNNYLAAAYFSQKKPNEAIAALNKAKEVKPDYLTPYFNLASYYVSQAEYPKAETEYNQILEQQNDNLKAYLGLASLYAVQGQSDKVDQVFGRIEAVGDEQSSLAAAQYKVKKRDFNGALETVDNALQQHTASAPLLALKGALHKQEKNVEAAESAFISLSGLSPEQGTAQLVALYLANNQLAKAESLVAESLQKSPELEYPYLLSSTVSLSKKDGKGAVETLQEGISKAKNPLRLLMRLAQIFDAAGRIQQAEQIYQGIIDKAPRFPDAYASLATIKERVGDKGEALELYRKTLRYDRNNALALNNLAYLLVTNFGEPKEALTHAMAVYRLQPGDPRVMDTLGYVLLKNERYKDAANLLTKAHELLPQVSTITLHLAMAKQALGEKAEAKELLQQIVDAENKDDAAQAKQLLKAL</sequence>
<evidence type="ECO:0000256" key="1">
    <source>
        <dbReference type="ARBA" id="ARBA00022737"/>
    </source>
</evidence>
<feature type="repeat" description="TPR" evidence="3">
    <location>
        <begin position="58"/>
        <end position="91"/>
    </location>
</feature>
<proteinExistence type="predicted"/>
<dbReference type="SUPFAM" id="SSF81901">
    <property type="entry name" value="HCP-like"/>
    <property type="match status" value="1"/>
</dbReference>